<proteinExistence type="predicted"/>
<keyword evidence="4" id="KW-1185">Reference proteome</keyword>
<dbReference type="RefSeq" id="WP_323307009.1">
    <property type="nucleotide sequence ID" value="NZ_JAYGHT010000165.1"/>
</dbReference>
<dbReference type="Gene3D" id="3.40.50.300">
    <property type="entry name" value="P-loop containing nucleotide triphosphate hydrolases"/>
    <property type="match status" value="1"/>
</dbReference>
<dbReference type="SUPFAM" id="SSF52540">
    <property type="entry name" value="P-loop containing nucleoside triphosphate hydrolases"/>
    <property type="match status" value="1"/>
</dbReference>
<organism evidence="3 4">
    <name type="scientific">Limnoraphis robusta CCNP1315</name>
    <dbReference type="NCBI Taxonomy" id="3110306"/>
    <lineage>
        <taxon>Bacteria</taxon>
        <taxon>Bacillati</taxon>
        <taxon>Cyanobacteriota</taxon>
        <taxon>Cyanophyceae</taxon>
        <taxon>Oscillatoriophycideae</taxon>
        <taxon>Oscillatoriales</taxon>
        <taxon>Sirenicapillariaceae</taxon>
        <taxon>Limnoraphis</taxon>
    </lineage>
</organism>
<name>A0ABU5U599_9CYAN</name>
<feature type="compositionally biased region" description="Polar residues" evidence="2">
    <location>
        <begin position="7"/>
        <end position="21"/>
    </location>
</feature>
<keyword evidence="1" id="KW-0175">Coiled coil</keyword>
<feature type="region of interest" description="Disordered" evidence="2">
    <location>
        <begin position="1"/>
        <end position="21"/>
    </location>
</feature>
<feature type="compositionally biased region" description="Polar residues" evidence="2">
    <location>
        <begin position="469"/>
        <end position="498"/>
    </location>
</feature>
<evidence type="ECO:0008006" key="5">
    <source>
        <dbReference type="Google" id="ProtNLM"/>
    </source>
</evidence>
<reference evidence="3 4" key="1">
    <citation type="submission" date="2023-12" db="EMBL/GenBank/DDBJ databases">
        <title>Baltic Sea Cyanobacteria.</title>
        <authorList>
            <person name="Delbaje E."/>
            <person name="Fewer D.P."/>
            <person name="Shishido T.K."/>
        </authorList>
    </citation>
    <scope>NUCLEOTIDE SEQUENCE [LARGE SCALE GENOMIC DNA]</scope>
    <source>
        <strain evidence="3 4">CCNP 1315</strain>
    </source>
</reference>
<feature type="compositionally biased region" description="Polar residues" evidence="2">
    <location>
        <begin position="513"/>
        <end position="528"/>
    </location>
</feature>
<gene>
    <name evidence="3" type="ORF">VB854_25710</name>
</gene>
<dbReference type="Proteomes" id="UP001301728">
    <property type="component" value="Unassembled WGS sequence"/>
</dbReference>
<evidence type="ECO:0000256" key="2">
    <source>
        <dbReference type="SAM" id="MobiDB-lite"/>
    </source>
</evidence>
<protein>
    <recommendedName>
        <fullName evidence="5">G domain-containing protein</fullName>
    </recommendedName>
</protein>
<feature type="region of interest" description="Disordered" evidence="2">
    <location>
        <begin position="469"/>
        <end position="547"/>
    </location>
</feature>
<evidence type="ECO:0000256" key="1">
    <source>
        <dbReference type="SAM" id="Coils"/>
    </source>
</evidence>
<comment type="caution">
    <text evidence="3">The sequence shown here is derived from an EMBL/GenBank/DDBJ whole genome shotgun (WGS) entry which is preliminary data.</text>
</comment>
<evidence type="ECO:0000313" key="3">
    <source>
        <dbReference type="EMBL" id="MEA5522339.1"/>
    </source>
</evidence>
<evidence type="ECO:0000313" key="4">
    <source>
        <dbReference type="Proteomes" id="UP001301728"/>
    </source>
</evidence>
<sequence>MAKNDKQLSNVQEVRSKNNPQLTLQQEQRLYELHEEKNRGAFDEYKSYKHVVVFGQPGCGRSTVINSLLGRKLETFKDRNNQLLVNVVNPELEPQLQISHYSPGQETLTPIQDKDITIWECTGLYKQLGGTKGIEYIVPKDEKMKMRESPRIMQLLKTVNSVRFILVAHYNDLTVQSGRGDEFIATVDRIASIFSDLDLIKESILLVITKAPSLEKKEGIVQMIEGAIKRRDMSEHTKKLMEYLTKSPVHIFYKPEKEGKVEGPTLELIQILPSCDVSQSIQYPALSPLNQERALKVLEKYDARVQDEEAKKQLAQAEIDTTNISNAGVFIKVVDFIYATLSGISILSKAGHYAGEILMAFGSLIGINNFKGYASSNTTEIVSEEDYSPQPMSPGKIKLAKCLVKMLNEDKELSKAINEKFTECIEQYTQCNNDEDRQSIVKQFSEWIISATNLKHQLLAFEAESQASPENYSSSDESNGNKQVNKSVLGQNAGQGNEAQKKDAVQEEDASTPRGTQAIEQSSGTPNQQDKENSGDKETESNNQNFSQTIISFLDRNAPNENIQEVFGKFLEYVEEQPWG</sequence>
<dbReference type="EMBL" id="JAYGHT010000165">
    <property type="protein sequence ID" value="MEA5522339.1"/>
    <property type="molecule type" value="Genomic_DNA"/>
</dbReference>
<accession>A0ABU5U599</accession>
<feature type="compositionally biased region" description="Basic and acidic residues" evidence="2">
    <location>
        <begin position="529"/>
        <end position="540"/>
    </location>
</feature>
<dbReference type="InterPro" id="IPR027417">
    <property type="entry name" value="P-loop_NTPase"/>
</dbReference>
<feature type="coiled-coil region" evidence="1">
    <location>
        <begin position="291"/>
        <end position="318"/>
    </location>
</feature>